<organism evidence="8 9">
    <name type="scientific">Pseudonocardia xishanensis</name>
    <dbReference type="NCBI Taxonomy" id="630995"/>
    <lineage>
        <taxon>Bacteria</taxon>
        <taxon>Bacillati</taxon>
        <taxon>Actinomycetota</taxon>
        <taxon>Actinomycetes</taxon>
        <taxon>Pseudonocardiales</taxon>
        <taxon>Pseudonocardiaceae</taxon>
        <taxon>Pseudonocardia</taxon>
    </lineage>
</organism>
<reference evidence="9" key="1">
    <citation type="journal article" date="2019" name="Int. J. Syst. Evol. Microbiol.">
        <title>The Global Catalogue of Microorganisms (GCM) 10K type strain sequencing project: providing services to taxonomists for standard genome sequencing and annotation.</title>
        <authorList>
            <consortium name="The Broad Institute Genomics Platform"/>
            <consortium name="The Broad Institute Genome Sequencing Center for Infectious Disease"/>
            <person name="Wu L."/>
            <person name="Ma J."/>
        </authorList>
    </citation>
    <scope>NUCLEOTIDE SEQUENCE [LARGE SCALE GENOMIC DNA]</scope>
    <source>
        <strain evidence="9">JCM 17906</strain>
    </source>
</reference>
<comment type="cofactor">
    <cofactor evidence="1">
        <name>[3Fe-4S] cluster</name>
        <dbReference type="ChEBI" id="CHEBI:21137"/>
    </cofactor>
</comment>
<evidence type="ECO:0000256" key="5">
    <source>
        <dbReference type="ARBA" id="ARBA00023004"/>
    </source>
</evidence>
<name>A0ABP8RTX9_9PSEU</name>
<proteinExistence type="predicted"/>
<keyword evidence="4" id="KW-0249">Electron transport</keyword>
<keyword evidence="5" id="KW-0408">Iron</keyword>
<comment type="caution">
    <text evidence="8">The sequence shown here is derived from an EMBL/GenBank/DDBJ whole genome shotgun (WGS) entry which is preliminary data.</text>
</comment>
<dbReference type="EMBL" id="BAABGT010000040">
    <property type="protein sequence ID" value="GAA4548269.1"/>
    <property type="molecule type" value="Genomic_DNA"/>
</dbReference>
<evidence type="ECO:0000313" key="8">
    <source>
        <dbReference type="EMBL" id="GAA4548269.1"/>
    </source>
</evidence>
<keyword evidence="6" id="KW-0411">Iron-sulfur</keyword>
<gene>
    <name evidence="8" type="ORF">GCM10023175_34120</name>
</gene>
<dbReference type="Pfam" id="PF13459">
    <property type="entry name" value="Fer4_15"/>
    <property type="match status" value="1"/>
</dbReference>
<evidence type="ECO:0000256" key="1">
    <source>
        <dbReference type="ARBA" id="ARBA00001927"/>
    </source>
</evidence>
<evidence type="ECO:0000256" key="3">
    <source>
        <dbReference type="ARBA" id="ARBA00022723"/>
    </source>
</evidence>
<dbReference type="PANTHER" id="PTHR36923:SF3">
    <property type="entry name" value="FERREDOXIN"/>
    <property type="match status" value="1"/>
</dbReference>
<evidence type="ECO:0000313" key="9">
    <source>
        <dbReference type="Proteomes" id="UP001501598"/>
    </source>
</evidence>
<dbReference type="Gene3D" id="3.30.70.20">
    <property type="match status" value="1"/>
</dbReference>
<evidence type="ECO:0000256" key="4">
    <source>
        <dbReference type="ARBA" id="ARBA00022982"/>
    </source>
</evidence>
<dbReference type="PANTHER" id="PTHR36923">
    <property type="entry name" value="FERREDOXIN"/>
    <property type="match status" value="1"/>
</dbReference>
<evidence type="ECO:0000256" key="7">
    <source>
        <dbReference type="ARBA" id="ARBA00023291"/>
    </source>
</evidence>
<evidence type="ECO:0000256" key="6">
    <source>
        <dbReference type="ARBA" id="ARBA00023014"/>
    </source>
</evidence>
<keyword evidence="3" id="KW-0479">Metal-binding</keyword>
<evidence type="ECO:0000256" key="2">
    <source>
        <dbReference type="ARBA" id="ARBA00022448"/>
    </source>
</evidence>
<evidence type="ECO:0008006" key="10">
    <source>
        <dbReference type="Google" id="ProtNLM"/>
    </source>
</evidence>
<keyword evidence="2" id="KW-0813">Transport</keyword>
<accession>A0ABP8RTX9</accession>
<sequence>MSARLAVSGERCTGHGRCYTLATTGWLSPDDEGYVEVKGSAVAVPEGREAEAWDAVSVCPEAAITITEDESGSS</sequence>
<keyword evidence="9" id="KW-1185">Reference proteome</keyword>
<dbReference type="SUPFAM" id="SSF54862">
    <property type="entry name" value="4Fe-4S ferredoxins"/>
    <property type="match status" value="1"/>
</dbReference>
<protein>
    <recommendedName>
        <fullName evidence="10">Ferredoxin</fullName>
    </recommendedName>
</protein>
<keyword evidence="7" id="KW-0003">3Fe-4S</keyword>
<dbReference type="RefSeq" id="WP_345418946.1">
    <property type="nucleotide sequence ID" value="NZ_BAABGT010000040.1"/>
</dbReference>
<dbReference type="InterPro" id="IPR051269">
    <property type="entry name" value="Fe-S_cluster_ET"/>
</dbReference>
<dbReference type="Proteomes" id="UP001501598">
    <property type="component" value="Unassembled WGS sequence"/>
</dbReference>